<comment type="similarity">
    <text evidence="4">Belongs to the squalene monooxygenase family.</text>
</comment>
<protein>
    <recommendedName>
        <fullName evidence="5">squalene monooxygenase</fullName>
        <ecNumber evidence="5">1.14.14.17</ecNumber>
    </recommendedName>
</protein>
<evidence type="ECO:0000256" key="6">
    <source>
        <dbReference type="ARBA" id="ARBA00022630"/>
    </source>
</evidence>
<dbReference type="STRING" id="69332.A0A388JZ80"/>
<evidence type="ECO:0000256" key="3">
    <source>
        <dbReference type="ARBA" id="ARBA00005018"/>
    </source>
</evidence>
<dbReference type="OrthoDB" id="1678617at2759"/>
<evidence type="ECO:0000256" key="8">
    <source>
        <dbReference type="ARBA" id="ARBA00022827"/>
    </source>
</evidence>
<accession>A0A388JZ80</accession>
<dbReference type="FunFam" id="3.50.50.60:FF:000074">
    <property type="entry name" value="Squalene monooxygenase 2"/>
    <property type="match status" value="1"/>
</dbReference>
<keyword evidence="8" id="KW-0274">FAD</keyword>
<gene>
    <name evidence="15" type="ORF">CBR_g34714</name>
</gene>
<comment type="cofactor">
    <cofactor evidence="1">
        <name>FAD</name>
        <dbReference type="ChEBI" id="CHEBI:57692"/>
    </cofactor>
</comment>
<feature type="compositionally biased region" description="Basic and acidic residues" evidence="12">
    <location>
        <begin position="89"/>
        <end position="102"/>
    </location>
</feature>
<comment type="caution">
    <text evidence="15">The sequence shown here is derived from an EMBL/GenBank/DDBJ whole genome shotgun (WGS) entry which is preliminary data.</text>
</comment>
<feature type="compositionally biased region" description="Polar residues" evidence="12">
    <location>
        <begin position="103"/>
        <end position="114"/>
    </location>
</feature>
<feature type="compositionally biased region" description="Gly residues" evidence="12">
    <location>
        <begin position="68"/>
        <end position="84"/>
    </location>
</feature>
<dbReference type="InterPro" id="IPR036188">
    <property type="entry name" value="FAD/NAD-bd_sf"/>
</dbReference>
<dbReference type="InterPro" id="IPR013698">
    <property type="entry name" value="Squalene_epoxidase"/>
</dbReference>
<comment type="subcellular location">
    <subcellularLocation>
        <location evidence="2">Membrane</location>
        <topology evidence="2">Multi-pass membrane protein</topology>
    </subcellularLocation>
</comment>
<dbReference type="OMA" id="CATSMGC"/>
<evidence type="ECO:0000259" key="14">
    <source>
        <dbReference type="Pfam" id="PF08491"/>
    </source>
</evidence>
<evidence type="ECO:0000256" key="5">
    <source>
        <dbReference type="ARBA" id="ARBA00012312"/>
    </source>
</evidence>
<evidence type="ECO:0000313" key="16">
    <source>
        <dbReference type="Proteomes" id="UP000265515"/>
    </source>
</evidence>
<evidence type="ECO:0000256" key="11">
    <source>
        <dbReference type="ARBA" id="ARBA00023136"/>
    </source>
</evidence>
<dbReference type="GO" id="GO:0005783">
    <property type="term" value="C:endoplasmic reticulum"/>
    <property type="evidence" value="ECO:0007669"/>
    <property type="project" value="TreeGrafter"/>
</dbReference>
<organism evidence="15 16">
    <name type="scientific">Chara braunii</name>
    <name type="common">Braun's stonewort</name>
    <dbReference type="NCBI Taxonomy" id="69332"/>
    <lineage>
        <taxon>Eukaryota</taxon>
        <taxon>Viridiplantae</taxon>
        <taxon>Streptophyta</taxon>
        <taxon>Charophyceae</taxon>
        <taxon>Charales</taxon>
        <taxon>Characeae</taxon>
        <taxon>Chara</taxon>
    </lineage>
</organism>
<evidence type="ECO:0000256" key="1">
    <source>
        <dbReference type="ARBA" id="ARBA00001974"/>
    </source>
</evidence>
<feature type="region of interest" description="Disordered" evidence="12">
    <location>
        <begin position="62"/>
        <end position="126"/>
    </location>
</feature>
<keyword evidence="6" id="KW-0285">Flavoprotein</keyword>
<dbReference type="GO" id="GO:0016126">
    <property type="term" value="P:sterol biosynthetic process"/>
    <property type="evidence" value="ECO:0007669"/>
    <property type="project" value="InterPro"/>
</dbReference>
<evidence type="ECO:0000313" key="15">
    <source>
        <dbReference type="EMBL" id="GBG63013.1"/>
    </source>
</evidence>
<evidence type="ECO:0000256" key="9">
    <source>
        <dbReference type="ARBA" id="ARBA00022989"/>
    </source>
</evidence>
<evidence type="ECO:0000256" key="10">
    <source>
        <dbReference type="ARBA" id="ARBA00023002"/>
    </source>
</evidence>
<keyword evidence="7 13" id="KW-0812">Transmembrane</keyword>
<feature type="domain" description="Squalene epoxidase" evidence="14">
    <location>
        <begin position="290"/>
        <end position="557"/>
    </location>
</feature>
<dbReference type="PRINTS" id="PR00420">
    <property type="entry name" value="RNGMNOXGNASE"/>
</dbReference>
<feature type="transmembrane region" description="Helical" evidence="13">
    <location>
        <begin position="20"/>
        <end position="49"/>
    </location>
</feature>
<dbReference type="GO" id="GO:0009725">
    <property type="term" value="P:response to hormone"/>
    <property type="evidence" value="ECO:0007669"/>
    <property type="project" value="UniProtKB-ARBA"/>
</dbReference>
<comment type="pathway">
    <text evidence="3">Terpene metabolism; lanosterol biosynthesis; lanosterol from farnesyl diphosphate: step 2/3.</text>
</comment>
<dbReference type="Pfam" id="PF13450">
    <property type="entry name" value="NAD_binding_8"/>
    <property type="match status" value="1"/>
</dbReference>
<evidence type="ECO:0000256" key="7">
    <source>
        <dbReference type="ARBA" id="ARBA00022692"/>
    </source>
</evidence>
<dbReference type="GO" id="GO:0016020">
    <property type="term" value="C:membrane"/>
    <property type="evidence" value="ECO:0007669"/>
    <property type="project" value="UniProtKB-SubCell"/>
</dbReference>
<evidence type="ECO:0000256" key="4">
    <source>
        <dbReference type="ARBA" id="ARBA00008802"/>
    </source>
</evidence>
<keyword evidence="16" id="KW-1185">Reference proteome</keyword>
<dbReference type="SUPFAM" id="SSF51905">
    <property type="entry name" value="FAD/NAD(P)-binding domain"/>
    <property type="match status" value="1"/>
</dbReference>
<dbReference type="AlphaFoldDB" id="A0A388JZ80"/>
<dbReference type="EMBL" id="BFEA01000034">
    <property type="protein sequence ID" value="GBG63013.1"/>
    <property type="molecule type" value="Genomic_DNA"/>
</dbReference>
<dbReference type="EC" id="1.14.14.17" evidence="5"/>
<proteinExistence type="inferred from homology"/>
<keyword evidence="9 13" id="KW-1133">Transmembrane helix</keyword>
<evidence type="ECO:0000256" key="2">
    <source>
        <dbReference type="ARBA" id="ARBA00004141"/>
    </source>
</evidence>
<dbReference type="GO" id="GO:0050660">
    <property type="term" value="F:flavin adenine dinucleotide binding"/>
    <property type="evidence" value="ECO:0007669"/>
    <property type="project" value="InterPro"/>
</dbReference>
<reference evidence="15 16" key="1">
    <citation type="journal article" date="2018" name="Cell">
        <title>The Chara Genome: Secondary Complexity and Implications for Plant Terrestrialization.</title>
        <authorList>
            <person name="Nishiyama T."/>
            <person name="Sakayama H."/>
            <person name="Vries J.D."/>
            <person name="Buschmann H."/>
            <person name="Saint-Marcoux D."/>
            <person name="Ullrich K.K."/>
            <person name="Haas F.B."/>
            <person name="Vanderstraeten L."/>
            <person name="Becker D."/>
            <person name="Lang D."/>
            <person name="Vosolsobe S."/>
            <person name="Rombauts S."/>
            <person name="Wilhelmsson P.K.I."/>
            <person name="Janitza P."/>
            <person name="Kern R."/>
            <person name="Heyl A."/>
            <person name="Rumpler F."/>
            <person name="Villalobos L.I.A.C."/>
            <person name="Clay J.M."/>
            <person name="Skokan R."/>
            <person name="Toyoda A."/>
            <person name="Suzuki Y."/>
            <person name="Kagoshima H."/>
            <person name="Schijlen E."/>
            <person name="Tajeshwar N."/>
            <person name="Catarino B."/>
            <person name="Hetherington A.J."/>
            <person name="Saltykova A."/>
            <person name="Bonnot C."/>
            <person name="Breuninger H."/>
            <person name="Symeonidi A."/>
            <person name="Radhakrishnan G.V."/>
            <person name="Van Nieuwerburgh F."/>
            <person name="Deforce D."/>
            <person name="Chang C."/>
            <person name="Karol K.G."/>
            <person name="Hedrich R."/>
            <person name="Ulvskov P."/>
            <person name="Glockner G."/>
            <person name="Delwiche C.F."/>
            <person name="Petrasek J."/>
            <person name="Van de Peer Y."/>
            <person name="Friml J."/>
            <person name="Beilby M."/>
            <person name="Dolan L."/>
            <person name="Kohara Y."/>
            <person name="Sugano S."/>
            <person name="Fujiyama A."/>
            <person name="Delaux P.-M."/>
            <person name="Quint M."/>
            <person name="TheiBen G."/>
            <person name="Hagemann M."/>
            <person name="Harholt J."/>
            <person name="Dunand C."/>
            <person name="Zachgo S."/>
            <person name="Langdale J."/>
            <person name="Maumus F."/>
            <person name="Straeten D.V.D."/>
            <person name="Gould S.B."/>
            <person name="Rensing S.A."/>
        </authorList>
    </citation>
    <scope>NUCLEOTIDE SEQUENCE [LARGE SCALE GENOMIC DNA]</scope>
    <source>
        <strain evidence="15 16">S276</strain>
    </source>
</reference>
<keyword evidence="11 13" id="KW-0472">Membrane</keyword>
<dbReference type="PANTHER" id="PTHR10835">
    <property type="entry name" value="SQUALENE MONOOXYGENASE"/>
    <property type="match status" value="1"/>
</dbReference>
<dbReference type="Gene3D" id="3.50.50.60">
    <property type="entry name" value="FAD/NAD(P)-binding domain"/>
    <property type="match status" value="1"/>
</dbReference>
<dbReference type="Gramene" id="GBG63013">
    <property type="protein sequence ID" value="GBG63013"/>
    <property type="gene ID" value="CBR_g34714"/>
</dbReference>
<sequence>MDTAAVVNVFESFWENLDRLIVLIPSLIVMIFVSYLLVFAFHTCNLVFLSYKSKGAQRRSCQLEEPRGGVGGGGGGKRGGGEGVGQNDEMTKGEVEDRHRDCQQSTSELMGQLQQEDELPPRGASSSDDAVDVIVVGAGVAGSALAFTLGKQGRRVLLLERDLSEPDRIVGELLQPGGYLKLKELGMEDCVDGIDSQMVYGYALLKDGREAKVGYPLPRETYGKDVAGRSFHHGRFIQKLRAKAACVPLVTVKEATVTSLIEDEGGAVRGVKFRTGRAASSSAQEEEALAPLTVICDGCFSRFRKTLSSGKVDSTSCFVGMVLQNCDLPVPNYGHVVIANPSPILFYPISSTEVRCLVDVPGTKVPSIHTGEMAEHLKTQVLPQLPAKLAKPFLEAVERGHIRSMPNSTLPAAPLPRAGVLLMGDAFNMRHPLTGGGMTVALSDIALLRDMLRPLPTFGDVSAITDYLQAFYTRRKPMAATINTLALALYKVFCASQDAAMLQMREACFDYLSLGGVFSAGPVALLSGLNPRPLSLVFHFFAVALYGVGRLCFPLPSIHRLGIGMRLIKGASNIILPIIKAEGKEKSMLLAYGLLHWNVKVDLCGLKGLFHKKANVGFLGLPVVYEVMRTLLERHGRHVLLQDNTNFTRHGLHGLREDDKNYTRKAWA</sequence>
<dbReference type="Pfam" id="PF08491">
    <property type="entry name" value="SE"/>
    <property type="match status" value="1"/>
</dbReference>
<dbReference type="Proteomes" id="UP000265515">
    <property type="component" value="Unassembled WGS sequence"/>
</dbReference>
<keyword evidence="10" id="KW-0560">Oxidoreductase</keyword>
<dbReference type="GO" id="GO:0004506">
    <property type="term" value="F:squalene monooxygenase activity"/>
    <property type="evidence" value="ECO:0007669"/>
    <property type="project" value="UniProtKB-EC"/>
</dbReference>
<name>A0A388JZ80_CHABU</name>
<evidence type="ECO:0000256" key="13">
    <source>
        <dbReference type="SAM" id="Phobius"/>
    </source>
</evidence>
<dbReference type="PANTHER" id="PTHR10835:SF0">
    <property type="entry name" value="SQUALENE MONOOXYGENASE"/>
    <property type="match status" value="1"/>
</dbReference>
<dbReference type="InterPro" id="IPR040125">
    <property type="entry name" value="Squalene_monox"/>
</dbReference>
<evidence type="ECO:0000256" key="12">
    <source>
        <dbReference type="SAM" id="MobiDB-lite"/>
    </source>
</evidence>
<dbReference type="UniPathway" id="UPA00767">
    <property type="reaction ID" value="UER00752"/>
</dbReference>